<gene>
    <name evidence="1" type="ORF">CCHR01_02228</name>
</gene>
<dbReference type="Proteomes" id="UP001243330">
    <property type="component" value="Unassembled WGS sequence"/>
</dbReference>
<dbReference type="EMBL" id="JAQOWY010000025">
    <property type="protein sequence ID" value="KAK1855196.1"/>
    <property type="molecule type" value="Genomic_DNA"/>
</dbReference>
<accession>A0AAD9ESM1</accession>
<evidence type="ECO:0000313" key="2">
    <source>
        <dbReference type="Proteomes" id="UP001243330"/>
    </source>
</evidence>
<name>A0AAD9ESM1_9PEZI</name>
<keyword evidence="2" id="KW-1185">Reference proteome</keyword>
<proteinExistence type="predicted"/>
<dbReference type="AlphaFoldDB" id="A0AAD9ESM1"/>
<organism evidence="1 2">
    <name type="scientific">Colletotrichum chrysophilum</name>
    <dbReference type="NCBI Taxonomy" id="1836956"/>
    <lineage>
        <taxon>Eukaryota</taxon>
        <taxon>Fungi</taxon>
        <taxon>Dikarya</taxon>
        <taxon>Ascomycota</taxon>
        <taxon>Pezizomycotina</taxon>
        <taxon>Sordariomycetes</taxon>
        <taxon>Hypocreomycetidae</taxon>
        <taxon>Glomerellales</taxon>
        <taxon>Glomerellaceae</taxon>
        <taxon>Colletotrichum</taxon>
        <taxon>Colletotrichum gloeosporioides species complex</taxon>
    </lineage>
</organism>
<sequence length="147" mass="16086">MTNSSHTSLDLFVTGFVVLQLNTLEDLRSRDATLKPNPGAEDMLKTSEMNMNAVKKTGLLDTGCMKSNPSDQSVWINQAGKGSGASISTIPWNFIDVRHHICALSMCLIFETTKVYTAYTGTHLAAMKVNVCDQVRKPASRILGHQV</sequence>
<comment type="caution">
    <text evidence="1">The sequence shown here is derived from an EMBL/GenBank/DDBJ whole genome shotgun (WGS) entry which is preliminary data.</text>
</comment>
<evidence type="ECO:0000313" key="1">
    <source>
        <dbReference type="EMBL" id="KAK1855196.1"/>
    </source>
</evidence>
<protein>
    <submittedName>
        <fullName evidence="1">Uncharacterized protein</fullName>
    </submittedName>
</protein>
<reference evidence="1" key="1">
    <citation type="submission" date="2023-01" db="EMBL/GenBank/DDBJ databases">
        <title>Colletotrichum chrysophilum M932 genome sequence.</title>
        <authorList>
            <person name="Baroncelli R."/>
        </authorList>
    </citation>
    <scope>NUCLEOTIDE SEQUENCE</scope>
    <source>
        <strain evidence="1">M932</strain>
    </source>
</reference>